<accession>A0A6C0CAJ9</accession>
<dbReference type="EC" id="1.8.3.2" evidence="2"/>
<evidence type="ECO:0000256" key="4">
    <source>
        <dbReference type="ARBA" id="ARBA00022827"/>
    </source>
</evidence>
<keyword evidence="3" id="KW-0285">Flavoprotein</keyword>
<keyword evidence="7" id="KW-1133">Transmembrane helix</keyword>
<dbReference type="InterPro" id="IPR039799">
    <property type="entry name" value="ALR/ERV"/>
</dbReference>
<dbReference type="GO" id="GO:0005739">
    <property type="term" value="C:mitochondrion"/>
    <property type="evidence" value="ECO:0007669"/>
    <property type="project" value="TreeGrafter"/>
</dbReference>
<dbReference type="InterPro" id="IPR036774">
    <property type="entry name" value="ERV/ALR_sulphydryl_oxid_sf"/>
</dbReference>
<evidence type="ECO:0000256" key="3">
    <source>
        <dbReference type="ARBA" id="ARBA00022630"/>
    </source>
</evidence>
<evidence type="ECO:0000256" key="6">
    <source>
        <dbReference type="ARBA" id="ARBA00023157"/>
    </source>
</evidence>
<name>A0A6C0CAJ9_9ZZZZ</name>
<feature type="transmembrane region" description="Helical" evidence="7">
    <location>
        <begin position="137"/>
        <end position="157"/>
    </location>
</feature>
<keyword evidence="4" id="KW-0274">FAD</keyword>
<evidence type="ECO:0000256" key="7">
    <source>
        <dbReference type="SAM" id="Phobius"/>
    </source>
</evidence>
<comment type="cofactor">
    <cofactor evidence="1">
        <name>FAD</name>
        <dbReference type="ChEBI" id="CHEBI:57692"/>
    </cofactor>
</comment>
<feature type="transmembrane region" description="Helical" evidence="7">
    <location>
        <begin position="20"/>
        <end position="37"/>
    </location>
</feature>
<dbReference type="AlphaFoldDB" id="A0A6C0CAJ9"/>
<keyword evidence="6" id="KW-1015">Disulfide bond</keyword>
<dbReference type="PROSITE" id="PS51324">
    <property type="entry name" value="ERV_ALR"/>
    <property type="match status" value="1"/>
</dbReference>
<dbReference type="InterPro" id="IPR017905">
    <property type="entry name" value="ERV/ALR_sulphydryl_oxidase"/>
</dbReference>
<sequence>MSNNNMSNNNMSNNVLNPIIWGPHYWFVLYTIALSYPNNSNDSTKKKYYDFITNLPLFLPISDIGNVFSKFLDAYPVTPYLDSRESFVKWVHFIHNKINIYLGKPEITYYDAMNKYYENYKIKELKKYEESRNKQKYIFGSLVVFLVLVIIGLTINFK</sequence>
<evidence type="ECO:0000256" key="1">
    <source>
        <dbReference type="ARBA" id="ARBA00001974"/>
    </source>
</evidence>
<keyword evidence="7" id="KW-0812">Transmembrane</keyword>
<organism evidence="9">
    <name type="scientific">viral metagenome</name>
    <dbReference type="NCBI Taxonomy" id="1070528"/>
    <lineage>
        <taxon>unclassified sequences</taxon>
        <taxon>metagenomes</taxon>
        <taxon>organismal metagenomes</taxon>
    </lineage>
</organism>
<reference evidence="9" key="1">
    <citation type="journal article" date="2020" name="Nature">
        <title>Giant virus diversity and host interactions through global metagenomics.</title>
        <authorList>
            <person name="Schulz F."/>
            <person name="Roux S."/>
            <person name="Paez-Espino D."/>
            <person name="Jungbluth S."/>
            <person name="Walsh D.A."/>
            <person name="Denef V.J."/>
            <person name="McMahon K.D."/>
            <person name="Konstantinidis K.T."/>
            <person name="Eloe-Fadrosh E.A."/>
            <person name="Kyrpides N.C."/>
            <person name="Woyke T."/>
        </authorList>
    </citation>
    <scope>NUCLEOTIDE SEQUENCE</scope>
    <source>
        <strain evidence="9">GVMAG-M-3300020523-10</strain>
    </source>
</reference>
<keyword evidence="7" id="KW-0472">Membrane</keyword>
<dbReference type="PANTHER" id="PTHR12645:SF0">
    <property type="entry name" value="FAD-LINKED SULFHYDRYL OXIDASE ALR"/>
    <property type="match status" value="1"/>
</dbReference>
<feature type="domain" description="ERV/ALR sulfhydryl oxidase" evidence="8">
    <location>
        <begin position="14"/>
        <end position="116"/>
    </location>
</feature>
<evidence type="ECO:0000256" key="2">
    <source>
        <dbReference type="ARBA" id="ARBA00012512"/>
    </source>
</evidence>
<proteinExistence type="predicted"/>
<dbReference type="Pfam" id="PF04777">
    <property type="entry name" value="Evr1_Alr"/>
    <property type="match status" value="1"/>
</dbReference>
<dbReference type="PANTHER" id="PTHR12645">
    <property type="entry name" value="ALR/ERV"/>
    <property type="match status" value="1"/>
</dbReference>
<evidence type="ECO:0000256" key="5">
    <source>
        <dbReference type="ARBA" id="ARBA00023002"/>
    </source>
</evidence>
<keyword evidence="5" id="KW-0560">Oxidoreductase</keyword>
<dbReference type="Gene3D" id="1.20.120.310">
    <property type="entry name" value="ERV/ALR sulfhydryl oxidase domain"/>
    <property type="match status" value="1"/>
</dbReference>
<protein>
    <recommendedName>
        <fullName evidence="2">thiol oxidase</fullName>
        <ecNumber evidence="2">1.8.3.2</ecNumber>
    </recommendedName>
</protein>
<dbReference type="EMBL" id="MN739380">
    <property type="protein sequence ID" value="QHT01746.1"/>
    <property type="molecule type" value="Genomic_DNA"/>
</dbReference>
<dbReference type="SUPFAM" id="SSF69000">
    <property type="entry name" value="FAD-dependent thiol oxidase"/>
    <property type="match status" value="1"/>
</dbReference>
<dbReference type="GO" id="GO:0050660">
    <property type="term" value="F:flavin adenine dinucleotide binding"/>
    <property type="evidence" value="ECO:0007669"/>
    <property type="project" value="TreeGrafter"/>
</dbReference>
<evidence type="ECO:0000313" key="9">
    <source>
        <dbReference type="EMBL" id="QHT01746.1"/>
    </source>
</evidence>
<dbReference type="GO" id="GO:0016971">
    <property type="term" value="F:flavin-dependent sulfhydryl oxidase activity"/>
    <property type="evidence" value="ECO:0007669"/>
    <property type="project" value="InterPro"/>
</dbReference>
<evidence type="ECO:0000259" key="8">
    <source>
        <dbReference type="PROSITE" id="PS51324"/>
    </source>
</evidence>